<dbReference type="PANTHER" id="PTHR35011:SF2">
    <property type="entry name" value="2,3-DIKETO-L-GULONATE TRAP TRANSPORTER SMALL PERMEASE PROTEIN YIAM"/>
    <property type="match status" value="1"/>
</dbReference>
<evidence type="ECO:0000256" key="4">
    <source>
        <dbReference type="ARBA" id="ARBA00022519"/>
    </source>
</evidence>
<feature type="transmembrane region" description="Helical" evidence="9">
    <location>
        <begin position="84"/>
        <end position="103"/>
    </location>
</feature>
<dbReference type="EMBL" id="JTJR01000049">
    <property type="protein sequence ID" value="OBX02688.1"/>
    <property type="molecule type" value="Genomic_DNA"/>
</dbReference>
<comment type="similarity">
    <text evidence="8 9">Belongs to the TRAP transporter small permease family.</text>
</comment>
<protein>
    <recommendedName>
        <fullName evidence="9">TRAP transporter small permease protein</fullName>
    </recommendedName>
</protein>
<comment type="function">
    <text evidence="9">Part of the tripartite ATP-independent periplasmic (TRAP) transport system.</text>
</comment>
<dbReference type="STRING" id="505345.QV06_10815"/>
<comment type="caution">
    <text evidence="9">Lacks conserved residue(s) required for the propagation of feature annotation.</text>
</comment>
<evidence type="ECO:0000256" key="8">
    <source>
        <dbReference type="ARBA" id="ARBA00038436"/>
    </source>
</evidence>
<evidence type="ECO:0000256" key="6">
    <source>
        <dbReference type="ARBA" id="ARBA00022989"/>
    </source>
</evidence>
<keyword evidence="3" id="KW-1003">Cell membrane</keyword>
<dbReference type="PANTHER" id="PTHR35011">
    <property type="entry name" value="2,3-DIKETO-L-GULONATE TRAP TRANSPORTER SMALL PERMEASE PROTEIN YIAM"/>
    <property type="match status" value="1"/>
</dbReference>
<keyword evidence="2 9" id="KW-0813">Transport</keyword>
<evidence type="ECO:0000259" key="10">
    <source>
        <dbReference type="Pfam" id="PF04290"/>
    </source>
</evidence>
<evidence type="ECO:0000313" key="12">
    <source>
        <dbReference type="Proteomes" id="UP000092626"/>
    </source>
</evidence>
<gene>
    <name evidence="11" type="ORF">QV06_10815</name>
</gene>
<feature type="domain" description="Tripartite ATP-independent periplasmic transporters DctQ component" evidence="10">
    <location>
        <begin position="19"/>
        <end position="148"/>
    </location>
</feature>
<name>A0A1A7PJI4_9PAST</name>
<dbReference type="Proteomes" id="UP000092626">
    <property type="component" value="Unassembled WGS sequence"/>
</dbReference>
<keyword evidence="6 9" id="KW-1133">Transmembrane helix</keyword>
<organism evidence="11 12">
    <name type="scientific">Gallibacterium genomosp. 3</name>
    <dbReference type="NCBI Taxonomy" id="505345"/>
    <lineage>
        <taxon>Bacteria</taxon>
        <taxon>Pseudomonadati</taxon>
        <taxon>Pseudomonadota</taxon>
        <taxon>Gammaproteobacteria</taxon>
        <taxon>Pasteurellales</taxon>
        <taxon>Pasteurellaceae</taxon>
        <taxon>Gallibacterium</taxon>
    </lineage>
</organism>
<comment type="subcellular location">
    <subcellularLocation>
        <location evidence="1 9">Cell inner membrane</location>
        <topology evidence="1 9">Multi-pass membrane protein</topology>
    </subcellularLocation>
</comment>
<keyword evidence="5 9" id="KW-0812">Transmembrane</keyword>
<comment type="subunit">
    <text evidence="9">The complex comprises the extracytoplasmic solute receptor protein and the two transmembrane proteins.</text>
</comment>
<proteinExistence type="inferred from homology"/>
<keyword evidence="7 9" id="KW-0472">Membrane</keyword>
<accession>A0A1A7PJI4</accession>
<feature type="transmembrane region" description="Helical" evidence="9">
    <location>
        <begin position="115"/>
        <end position="137"/>
    </location>
</feature>
<keyword evidence="4 9" id="KW-0997">Cell inner membrane</keyword>
<reference evidence="11 12" key="1">
    <citation type="submission" date="2014-11" db="EMBL/GenBank/DDBJ databases">
        <title>Pan-genome of Gallibacterium spp.</title>
        <authorList>
            <person name="Kudirkiene E."/>
            <person name="Bojesen A.M."/>
        </authorList>
    </citation>
    <scope>NUCLEOTIDE SEQUENCE [LARGE SCALE GENOMIC DNA]</scope>
    <source>
        <strain evidence="11 12">59/S3/89</strain>
    </source>
</reference>
<evidence type="ECO:0000256" key="7">
    <source>
        <dbReference type="ARBA" id="ARBA00023136"/>
    </source>
</evidence>
<feature type="transmembrane region" description="Helical" evidence="9">
    <location>
        <begin position="50"/>
        <end position="72"/>
    </location>
</feature>
<evidence type="ECO:0000256" key="1">
    <source>
        <dbReference type="ARBA" id="ARBA00004429"/>
    </source>
</evidence>
<dbReference type="GO" id="GO:0015740">
    <property type="term" value="P:C4-dicarboxylate transport"/>
    <property type="evidence" value="ECO:0007669"/>
    <property type="project" value="TreeGrafter"/>
</dbReference>
<dbReference type="Pfam" id="PF04290">
    <property type="entry name" value="DctQ"/>
    <property type="match status" value="1"/>
</dbReference>
<dbReference type="InterPro" id="IPR055348">
    <property type="entry name" value="DctQ"/>
</dbReference>
<dbReference type="GO" id="GO:0005886">
    <property type="term" value="C:plasma membrane"/>
    <property type="evidence" value="ECO:0007669"/>
    <property type="project" value="UniProtKB-SubCell"/>
</dbReference>
<evidence type="ECO:0000256" key="2">
    <source>
        <dbReference type="ARBA" id="ARBA00022448"/>
    </source>
</evidence>
<evidence type="ECO:0000256" key="3">
    <source>
        <dbReference type="ARBA" id="ARBA00022475"/>
    </source>
</evidence>
<evidence type="ECO:0000256" key="9">
    <source>
        <dbReference type="RuleBase" id="RU369079"/>
    </source>
</evidence>
<evidence type="ECO:0000256" key="5">
    <source>
        <dbReference type="ARBA" id="ARBA00022692"/>
    </source>
</evidence>
<dbReference type="InterPro" id="IPR007387">
    <property type="entry name" value="TRAP_DctQ"/>
</dbReference>
<dbReference type="GO" id="GO:0022857">
    <property type="term" value="F:transmembrane transporter activity"/>
    <property type="evidence" value="ECO:0007669"/>
    <property type="project" value="UniProtKB-UniRule"/>
</dbReference>
<sequence length="152" mass="17410">MKFINYLRECLIILLFSLLVITVSLGIFSRFLTTTPFAWTEEMSRFLFIWLAWVSASITVAKGANITFDILLSYLAKKFGQFPHVIADVISIIYIVLIIYFGYKLCMNNINVISPLLNIPMWLINLSIPIGGALMLIEQVRILIERRRGDSC</sequence>
<dbReference type="RefSeq" id="WP_065238146.1">
    <property type="nucleotide sequence ID" value="NZ_JTJR01000049.1"/>
</dbReference>
<evidence type="ECO:0000313" key="11">
    <source>
        <dbReference type="EMBL" id="OBX02688.1"/>
    </source>
</evidence>
<dbReference type="AlphaFoldDB" id="A0A1A7PJI4"/>
<comment type="caution">
    <text evidence="11">The sequence shown here is derived from an EMBL/GenBank/DDBJ whole genome shotgun (WGS) entry which is preliminary data.</text>
</comment>